<dbReference type="AlphaFoldDB" id="A0A7C3C937"/>
<dbReference type="GO" id="GO:0016645">
    <property type="term" value="F:oxidoreductase activity, acting on the CH-NH group of donors"/>
    <property type="evidence" value="ECO:0007669"/>
    <property type="project" value="InterPro"/>
</dbReference>
<dbReference type="InterPro" id="IPR008471">
    <property type="entry name" value="MnmC-like_methylTransf"/>
</dbReference>
<protein>
    <recommendedName>
        <fullName evidence="1">MnmC-like methyltransferase domain-containing protein</fullName>
    </recommendedName>
</protein>
<proteinExistence type="predicted"/>
<dbReference type="PANTHER" id="PTHR39963:SF1">
    <property type="entry name" value="MNMC-LIKE METHYLTRANSFERASE DOMAIN-CONTAINING PROTEIN"/>
    <property type="match status" value="1"/>
</dbReference>
<evidence type="ECO:0000313" key="2">
    <source>
        <dbReference type="EMBL" id="HFB53740.1"/>
    </source>
</evidence>
<evidence type="ECO:0000259" key="1">
    <source>
        <dbReference type="Pfam" id="PF05430"/>
    </source>
</evidence>
<dbReference type="PANTHER" id="PTHR39963">
    <property type="entry name" value="SLL0983 PROTEIN"/>
    <property type="match status" value="1"/>
</dbReference>
<feature type="domain" description="MnmC-like methyltransferase" evidence="1">
    <location>
        <begin position="128"/>
        <end position="214"/>
    </location>
</feature>
<organism evidence="2">
    <name type="scientific">Sulfurimonas autotrophica</name>
    <dbReference type="NCBI Taxonomy" id="202747"/>
    <lineage>
        <taxon>Bacteria</taxon>
        <taxon>Pseudomonadati</taxon>
        <taxon>Campylobacterota</taxon>
        <taxon>Epsilonproteobacteria</taxon>
        <taxon>Campylobacterales</taxon>
        <taxon>Sulfurimonadaceae</taxon>
        <taxon>Sulfurimonas</taxon>
    </lineage>
</organism>
<dbReference type="Proteomes" id="UP000886390">
    <property type="component" value="Unassembled WGS sequence"/>
</dbReference>
<name>A0A7C3C937_9BACT</name>
<reference evidence="2" key="1">
    <citation type="journal article" date="2020" name="mSystems">
        <title>Genome- and Community-Level Interaction Insights into Carbon Utilization and Element Cycling Functions of Hydrothermarchaeota in Hydrothermal Sediment.</title>
        <authorList>
            <person name="Zhou Z."/>
            <person name="Liu Y."/>
            <person name="Xu W."/>
            <person name="Pan J."/>
            <person name="Luo Z.H."/>
            <person name="Li M."/>
        </authorList>
    </citation>
    <scope>NUCLEOTIDE SEQUENCE [LARGE SCALE GENOMIC DNA]</scope>
    <source>
        <strain evidence="2">HyVt-507</strain>
    </source>
</reference>
<dbReference type="InterPro" id="IPR029063">
    <property type="entry name" value="SAM-dependent_MTases_sf"/>
</dbReference>
<dbReference type="EMBL" id="DRNH01000178">
    <property type="protein sequence ID" value="HFB53740.1"/>
    <property type="molecule type" value="Genomic_DNA"/>
</dbReference>
<comment type="caution">
    <text evidence="2">The sequence shown here is derived from an EMBL/GenBank/DDBJ whole genome shotgun (WGS) entry which is preliminary data.</text>
</comment>
<accession>A0A7C3C937</accession>
<dbReference type="Gene3D" id="3.40.50.150">
    <property type="entry name" value="Vaccinia Virus protein VP39"/>
    <property type="match status" value="1"/>
</dbReference>
<sequence>MSNFNDELHAMTLSEDGSYTAYSKEYDEHYHSTKDGALNESLYKHIIPAFEHVRERKEVNILDICYGLGFNTLATILYYKEHAPEKRVRIYSPELDASLVKSLTNFSYPKTFELLREIIDTISETGVYEDEQFYIEVFLGDAREYVKRFSDTFDIVYQDAFSPSTNPVLWTKEYFAAIAQAMKKEGILTTYSTALKTRLALYKNGFFVHLNKGENFRNATLASLTQLQAYELVDMEHKIACNPDVKPLSDDDLGVDYR</sequence>
<dbReference type="SUPFAM" id="SSF53335">
    <property type="entry name" value="S-adenosyl-L-methionine-dependent methyltransferases"/>
    <property type="match status" value="1"/>
</dbReference>
<gene>
    <name evidence="2" type="ORF">ENJ67_03325</name>
</gene>
<dbReference type="Pfam" id="PF05430">
    <property type="entry name" value="Methyltransf_30"/>
    <property type="match status" value="1"/>
</dbReference>